<dbReference type="InterPro" id="IPR032675">
    <property type="entry name" value="LRR_dom_sf"/>
</dbReference>
<evidence type="ECO:0000256" key="10">
    <source>
        <dbReference type="ARBA" id="ARBA00023180"/>
    </source>
</evidence>
<protein>
    <recommendedName>
        <fullName evidence="12">Leucine-rich repeat-containing N-terminal plant-type domain-containing protein</fullName>
    </recommendedName>
</protein>
<evidence type="ECO:0000256" key="5">
    <source>
        <dbReference type="ARBA" id="ARBA00022692"/>
    </source>
</evidence>
<dbReference type="Pfam" id="PF08263">
    <property type="entry name" value="LRRNT_2"/>
    <property type="match status" value="1"/>
</dbReference>
<evidence type="ECO:0000313" key="13">
    <source>
        <dbReference type="EMBL" id="VFQ67416.1"/>
    </source>
</evidence>
<evidence type="ECO:0000256" key="4">
    <source>
        <dbReference type="ARBA" id="ARBA00022614"/>
    </source>
</evidence>
<keyword evidence="10" id="KW-0325">Glycoprotein</keyword>
<accession>A0A484KY64</accession>
<dbReference type="GO" id="GO:0051707">
    <property type="term" value="P:response to other organism"/>
    <property type="evidence" value="ECO:0007669"/>
    <property type="project" value="UniProtKB-ARBA"/>
</dbReference>
<keyword evidence="7" id="KW-0677">Repeat</keyword>
<reference evidence="13 14" key="1">
    <citation type="submission" date="2018-04" db="EMBL/GenBank/DDBJ databases">
        <authorList>
            <person name="Vogel A."/>
        </authorList>
    </citation>
    <scope>NUCLEOTIDE SEQUENCE [LARGE SCALE GENOMIC DNA]</scope>
</reference>
<keyword evidence="8 11" id="KW-1133">Transmembrane helix</keyword>
<dbReference type="SMART" id="SM00369">
    <property type="entry name" value="LRR_TYP"/>
    <property type="match status" value="5"/>
</dbReference>
<evidence type="ECO:0000256" key="11">
    <source>
        <dbReference type="SAM" id="Phobius"/>
    </source>
</evidence>
<comment type="similarity">
    <text evidence="2">Belongs to the RLP family.</text>
</comment>
<dbReference type="SUPFAM" id="SSF52058">
    <property type="entry name" value="L domain-like"/>
    <property type="match status" value="1"/>
</dbReference>
<evidence type="ECO:0000259" key="12">
    <source>
        <dbReference type="Pfam" id="PF08263"/>
    </source>
</evidence>
<dbReference type="InterPro" id="IPR003591">
    <property type="entry name" value="Leu-rich_rpt_typical-subtyp"/>
</dbReference>
<comment type="subcellular location">
    <subcellularLocation>
        <location evidence="1">Cell membrane</location>
        <topology evidence="1">Single-pass type I membrane protein</topology>
    </subcellularLocation>
</comment>
<keyword evidence="6" id="KW-0732">Signal</keyword>
<evidence type="ECO:0000256" key="2">
    <source>
        <dbReference type="ARBA" id="ARBA00009592"/>
    </source>
</evidence>
<dbReference type="GO" id="GO:0006952">
    <property type="term" value="P:defense response"/>
    <property type="evidence" value="ECO:0007669"/>
    <property type="project" value="UniProtKB-ARBA"/>
</dbReference>
<evidence type="ECO:0000256" key="1">
    <source>
        <dbReference type="ARBA" id="ARBA00004251"/>
    </source>
</evidence>
<evidence type="ECO:0000256" key="3">
    <source>
        <dbReference type="ARBA" id="ARBA00022475"/>
    </source>
</evidence>
<dbReference type="Gene3D" id="3.80.10.10">
    <property type="entry name" value="Ribonuclease Inhibitor"/>
    <property type="match status" value="2"/>
</dbReference>
<evidence type="ECO:0000256" key="7">
    <source>
        <dbReference type="ARBA" id="ARBA00022737"/>
    </source>
</evidence>
<keyword evidence="9 11" id="KW-0472">Membrane</keyword>
<gene>
    <name evidence="13" type="ORF">CCAM_LOCUS9192</name>
</gene>
<dbReference type="EMBL" id="OOIL02000603">
    <property type="protein sequence ID" value="VFQ67416.1"/>
    <property type="molecule type" value="Genomic_DNA"/>
</dbReference>
<evidence type="ECO:0000256" key="9">
    <source>
        <dbReference type="ARBA" id="ARBA00023136"/>
    </source>
</evidence>
<dbReference type="InterPro" id="IPR013210">
    <property type="entry name" value="LRR_N_plant-typ"/>
</dbReference>
<organism evidence="13 14">
    <name type="scientific">Cuscuta campestris</name>
    <dbReference type="NCBI Taxonomy" id="132261"/>
    <lineage>
        <taxon>Eukaryota</taxon>
        <taxon>Viridiplantae</taxon>
        <taxon>Streptophyta</taxon>
        <taxon>Embryophyta</taxon>
        <taxon>Tracheophyta</taxon>
        <taxon>Spermatophyta</taxon>
        <taxon>Magnoliopsida</taxon>
        <taxon>eudicotyledons</taxon>
        <taxon>Gunneridae</taxon>
        <taxon>Pentapetalae</taxon>
        <taxon>asterids</taxon>
        <taxon>lamiids</taxon>
        <taxon>Solanales</taxon>
        <taxon>Convolvulaceae</taxon>
        <taxon>Cuscuteae</taxon>
        <taxon>Cuscuta</taxon>
        <taxon>Cuscuta subgen. Grammica</taxon>
        <taxon>Cuscuta sect. Cleistogrammica</taxon>
    </lineage>
</organism>
<evidence type="ECO:0000313" key="14">
    <source>
        <dbReference type="Proteomes" id="UP000595140"/>
    </source>
</evidence>
<feature type="domain" description="Leucine-rich repeat-containing N-terminal plant-type" evidence="12">
    <location>
        <begin position="102"/>
        <end position="155"/>
    </location>
</feature>
<keyword evidence="5 11" id="KW-0812">Transmembrane</keyword>
<name>A0A484KY64_9ASTE</name>
<evidence type="ECO:0000256" key="6">
    <source>
        <dbReference type="ARBA" id="ARBA00022729"/>
    </source>
</evidence>
<keyword evidence="14" id="KW-1185">Reference proteome</keyword>
<dbReference type="Proteomes" id="UP000595140">
    <property type="component" value="Unassembled WGS sequence"/>
</dbReference>
<dbReference type="InterPro" id="IPR001611">
    <property type="entry name" value="Leu-rich_rpt"/>
</dbReference>
<dbReference type="GO" id="GO:0005886">
    <property type="term" value="C:plasma membrane"/>
    <property type="evidence" value="ECO:0007669"/>
    <property type="project" value="UniProtKB-SubCell"/>
</dbReference>
<dbReference type="Pfam" id="PF00560">
    <property type="entry name" value="LRR_1"/>
    <property type="match status" value="3"/>
</dbReference>
<dbReference type="PANTHER" id="PTHR48061:SF12">
    <property type="entry name" value="DISEASE RESISTANCE LIKE PROTEIN"/>
    <property type="match status" value="1"/>
</dbReference>
<feature type="transmembrane region" description="Helical" evidence="11">
    <location>
        <begin position="700"/>
        <end position="722"/>
    </location>
</feature>
<dbReference type="Pfam" id="PF13855">
    <property type="entry name" value="LRR_8"/>
    <property type="match status" value="1"/>
</dbReference>
<evidence type="ECO:0000256" key="8">
    <source>
        <dbReference type="ARBA" id="ARBA00022989"/>
    </source>
</evidence>
<dbReference type="FunFam" id="3.80.10.10:FF:000213">
    <property type="entry name" value="Tyrosine-sulfated glycopeptide receptor 1"/>
    <property type="match status" value="1"/>
</dbReference>
<dbReference type="OrthoDB" id="442066at2759"/>
<proteinExistence type="inferred from homology"/>
<dbReference type="InterPro" id="IPR046956">
    <property type="entry name" value="RLP23-like"/>
</dbReference>
<sequence length="741" mass="82843">MFRRCGEMDANCKMISVSNNLLQGQLPRDAYQAECPYFAFQQIRDPDYFYGGTVAIYNDGDQHRGAGGKFKKPPPSPCAGELTRQSPPRIIPVAAATERRCHDEEKAALLQFKHSFASTNQCYDGYLPSYVHPKPKLESWKDGGDCCSWEGVECDDRTDHVIGLDLSGSCLFGSINSSSNALFTLTHLQRLDLSNNDFNYSQIPSAVGNLSRLTHLNLKHSYLTGRIPQQQLSNITTLVSLDLSFNYVRGDVSAHGLEVHSLEGLVQRMINLKELHLSDVRISSSRVPQLLSNFSSLESLLLLNCELRGEFPVAIFHLPKLQMLDLSDNHDLRGYLPDFPSGSPLKSLQLFYTSFGGVVPPSIGNLASLEDIDISYCNFTGNLPMSLGNLTQLVSFNFWGTNHYKHERWFDPDSNHFSPDSLTTTSLSWIRKLTKLTSLNLAHLDLTETVTQLSVLILGSNRLHGVISDGFGFPNLRVINLSNNRFSGKMPSKFIETSNPMRALNASHMMGYMEQDLLPISYWIDEDFGQFDYAMTINNKGLERSYMKIPDTLCGIDFSSNNFEGQIPDAFGDLAGLQMLNLSRNNLSGHIPSSFSNMKNVESLDLSRNQLSGHIPMDPTKLTYLSAFDVSYNNLSGPIPQGNQFCTFEIKSFEGNVGLFFEPWNKLCGNARSSLQVQQPPSPTEEEEEDDSESDLKIEWMIILIGFASGLVVGVILGNELIARKQYWFVKTLARMGIWQA</sequence>
<dbReference type="AlphaFoldDB" id="A0A484KY64"/>
<keyword evidence="4" id="KW-0433">Leucine-rich repeat</keyword>
<keyword evidence="3" id="KW-1003">Cell membrane</keyword>
<dbReference type="PANTHER" id="PTHR48061">
    <property type="entry name" value="LEUCINE-RICH REPEAT RECEPTOR PROTEIN KINASE EMS1-LIKE-RELATED"/>
    <property type="match status" value="1"/>
</dbReference>